<gene>
    <name evidence="1" type="ORF">NQ176_g7861</name>
</gene>
<name>A0ACC1MX49_9HYPO</name>
<dbReference type="EMBL" id="JANJQO010001408">
    <property type="protein sequence ID" value="KAJ2971093.1"/>
    <property type="molecule type" value="Genomic_DNA"/>
</dbReference>
<proteinExistence type="predicted"/>
<sequence length="360" mass="41109">MAANQDKDVQHNLTRQIHTLQTRHKSTLVRAIENVCSTEAARMIFGQILDGVPTVPLVNGGHPPLTLPESHPARTEHQQLCDGVLDRLQQFRNDFDVENLPLDSQAILAYQGAAIGSRLFITRLIELVSRSIHQIAVEISLLDESFHETDGLLSWTPPKTDDLFWLFSPDGPLPTWFNLEWYQDYKQYPKGSNDMIGYWAENFIIGGILLFDRRVQVSPSSRRLAGEADPDSVYIHSERHQVTYRICKLLDSQKKEYLDFLLSDPADREVSCPLPLGANDDNLDRVDPEEPITQTGIYRDRWERAPLPDDGPDARLKDAIYHLDYPTVTDWAKSNSRAKVRRDGFVDSDEDMDDNYEANH</sequence>
<evidence type="ECO:0000313" key="2">
    <source>
        <dbReference type="Proteomes" id="UP001143910"/>
    </source>
</evidence>
<protein>
    <submittedName>
        <fullName evidence="1">Uncharacterized protein</fullName>
    </submittedName>
</protein>
<keyword evidence="2" id="KW-1185">Reference proteome</keyword>
<comment type="caution">
    <text evidence="1">The sequence shown here is derived from an EMBL/GenBank/DDBJ whole genome shotgun (WGS) entry which is preliminary data.</text>
</comment>
<organism evidence="1 2">
    <name type="scientific">Zarea fungicola</name>
    <dbReference type="NCBI Taxonomy" id="93591"/>
    <lineage>
        <taxon>Eukaryota</taxon>
        <taxon>Fungi</taxon>
        <taxon>Dikarya</taxon>
        <taxon>Ascomycota</taxon>
        <taxon>Pezizomycotina</taxon>
        <taxon>Sordariomycetes</taxon>
        <taxon>Hypocreomycetidae</taxon>
        <taxon>Hypocreales</taxon>
        <taxon>Cordycipitaceae</taxon>
        <taxon>Zarea</taxon>
    </lineage>
</organism>
<accession>A0ACC1MX49</accession>
<reference evidence="1" key="1">
    <citation type="submission" date="2022-08" db="EMBL/GenBank/DDBJ databases">
        <title>Genome Sequence of Lecanicillium fungicola.</title>
        <authorList>
            <person name="Buettner E."/>
        </authorList>
    </citation>
    <scope>NUCLEOTIDE SEQUENCE</scope>
    <source>
        <strain evidence="1">Babe33</strain>
    </source>
</reference>
<evidence type="ECO:0000313" key="1">
    <source>
        <dbReference type="EMBL" id="KAJ2971093.1"/>
    </source>
</evidence>
<dbReference type="Proteomes" id="UP001143910">
    <property type="component" value="Unassembled WGS sequence"/>
</dbReference>